<keyword evidence="6" id="KW-1185">Reference proteome</keyword>
<evidence type="ECO:0008006" key="7">
    <source>
        <dbReference type="Google" id="ProtNLM"/>
    </source>
</evidence>
<comment type="pathway">
    <text evidence="1">Glycan metabolism; pectin biosynthesis.</text>
</comment>
<dbReference type="PANTHER" id="PTHR13778:SF47">
    <property type="entry name" value="LIPOPOLYSACCHARIDE 1,3-GALACTOSYLTRANSFERASE"/>
    <property type="match status" value="1"/>
</dbReference>
<dbReference type="SUPFAM" id="SSF53448">
    <property type="entry name" value="Nucleotide-diphospho-sugar transferases"/>
    <property type="match status" value="1"/>
</dbReference>
<proteinExistence type="predicted"/>
<dbReference type="EMBL" id="CM007383">
    <property type="protein sequence ID" value="ONK74471.1"/>
    <property type="molecule type" value="Genomic_DNA"/>
</dbReference>
<organism evidence="5 6">
    <name type="scientific">Asparagus officinalis</name>
    <name type="common">Garden asparagus</name>
    <dbReference type="NCBI Taxonomy" id="4686"/>
    <lineage>
        <taxon>Eukaryota</taxon>
        <taxon>Viridiplantae</taxon>
        <taxon>Streptophyta</taxon>
        <taxon>Embryophyta</taxon>
        <taxon>Tracheophyta</taxon>
        <taxon>Spermatophyta</taxon>
        <taxon>Magnoliopsida</taxon>
        <taxon>Liliopsida</taxon>
        <taxon>Asparagales</taxon>
        <taxon>Asparagaceae</taxon>
        <taxon>Asparagoideae</taxon>
        <taxon>Asparagus</taxon>
    </lineage>
</organism>
<dbReference type="GO" id="GO:0005794">
    <property type="term" value="C:Golgi apparatus"/>
    <property type="evidence" value="ECO:0007669"/>
    <property type="project" value="TreeGrafter"/>
</dbReference>
<dbReference type="OrthoDB" id="411524at2759"/>
<sequence>MASNSRSTLHRRPVNPSTTRCAAGGRLVPDVDPPPKPPAILQVLSFGIIVFLACLQFLPATHIRDPRNPLRYWIPLGPNRTVKSENVEIGRIHVVSWTDCLDLRAIAVLVNSTLSSSRSPENIHFHFFIPEGEDEELSYYKLKVLLPHSNMDIIGQKEVKEKLQIALPEWNLLWSSLEIIPLVIPLINHSWSRYLYVSSDTMIKGNVEELYGVHLGLYAIAAATDCSRILGSYVNIDVVNAIQRTAAKSWVSDEPYDKNACTPDFSLLLVHAEKLDKELMKAISWWIKVLNLKDEGNIKINAAVALALHSKYLKLPSLWKIHDSVSSGFQNETNVLRYDGPARVCSEDKRQHQELDTSNTWRQYLNPKSDGVLAR</sequence>
<protein>
    <recommendedName>
        <fullName evidence="7">Hexosyltransferase</fullName>
    </recommendedName>
</protein>
<dbReference type="Gramene" id="ONK74471">
    <property type="protein sequence ID" value="ONK74471"/>
    <property type="gene ID" value="A4U43_C03F6620"/>
</dbReference>
<evidence type="ECO:0000313" key="5">
    <source>
        <dbReference type="EMBL" id="ONK74471.1"/>
    </source>
</evidence>
<name>A0A5P1FCZ0_ASPOF</name>
<keyword evidence="3" id="KW-0808">Transferase</keyword>
<dbReference type="InterPro" id="IPR029044">
    <property type="entry name" value="Nucleotide-diphossugar_trans"/>
</dbReference>
<evidence type="ECO:0000313" key="6">
    <source>
        <dbReference type="Proteomes" id="UP000243459"/>
    </source>
</evidence>
<accession>A0A5P1FCZ0</accession>
<evidence type="ECO:0000256" key="2">
    <source>
        <dbReference type="ARBA" id="ARBA00022676"/>
    </source>
</evidence>
<gene>
    <name evidence="5" type="ORF">A4U43_C03F6620</name>
</gene>
<keyword evidence="2" id="KW-0328">Glycosyltransferase</keyword>
<evidence type="ECO:0000256" key="4">
    <source>
        <dbReference type="SAM" id="MobiDB-lite"/>
    </source>
</evidence>
<dbReference type="InterPro" id="IPR050748">
    <property type="entry name" value="Glycosyltrans_8_dom-fam"/>
</dbReference>
<dbReference type="PANTHER" id="PTHR13778">
    <property type="entry name" value="GLYCOSYLTRANSFERASE 8 DOMAIN-CONTAINING PROTEIN"/>
    <property type="match status" value="1"/>
</dbReference>
<dbReference type="Proteomes" id="UP000243459">
    <property type="component" value="Chromosome 3"/>
</dbReference>
<evidence type="ECO:0000256" key="3">
    <source>
        <dbReference type="ARBA" id="ARBA00022679"/>
    </source>
</evidence>
<evidence type="ECO:0000256" key="1">
    <source>
        <dbReference type="ARBA" id="ARBA00004877"/>
    </source>
</evidence>
<dbReference type="Gene3D" id="3.90.550.10">
    <property type="entry name" value="Spore Coat Polysaccharide Biosynthesis Protein SpsA, Chain A"/>
    <property type="match status" value="1"/>
</dbReference>
<dbReference type="OMA" id="RNWIPFD"/>
<dbReference type="AlphaFoldDB" id="A0A5P1FCZ0"/>
<dbReference type="GO" id="GO:0016757">
    <property type="term" value="F:glycosyltransferase activity"/>
    <property type="evidence" value="ECO:0007669"/>
    <property type="project" value="UniProtKB-KW"/>
</dbReference>
<reference evidence="6" key="1">
    <citation type="journal article" date="2017" name="Nat. Commun.">
        <title>The asparagus genome sheds light on the origin and evolution of a young Y chromosome.</title>
        <authorList>
            <person name="Harkess A."/>
            <person name="Zhou J."/>
            <person name="Xu C."/>
            <person name="Bowers J.E."/>
            <person name="Van der Hulst R."/>
            <person name="Ayyampalayam S."/>
            <person name="Mercati F."/>
            <person name="Riccardi P."/>
            <person name="McKain M.R."/>
            <person name="Kakrana A."/>
            <person name="Tang H."/>
            <person name="Ray J."/>
            <person name="Groenendijk J."/>
            <person name="Arikit S."/>
            <person name="Mathioni S.M."/>
            <person name="Nakano M."/>
            <person name="Shan H."/>
            <person name="Telgmann-Rauber A."/>
            <person name="Kanno A."/>
            <person name="Yue Z."/>
            <person name="Chen H."/>
            <person name="Li W."/>
            <person name="Chen Y."/>
            <person name="Xu X."/>
            <person name="Zhang Y."/>
            <person name="Luo S."/>
            <person name="Chen H."/>
            <person name="Gao J."/>
            <person name="Mao Z."/>
            <person name="Pires J.C."/>
            <person name="Luo M."/>
            <person name="Kudrna D."/>
            <person name="Wing R.A."/>
            <person name="Meyers B.C."/>
            <person name="Yi K."/>
            <person name="Kong H."/>
            <person name="Lavrijsen P."/>
            <person name="Sunseri F."/>
            <person name="Falavigna A."/>
            <person name="Ye Y."/>
            <person name="Leebens-Mack J.H."/>
            <person name="Chen G."/>
        </authorList>
    </citation>
    <scope>NUCLEOTIDE SEQUENCE [LARGE SCALE GENOMIC DNA]</scope>
    <source>
        <strain evidence="6">cv. DH0086</strain>
    </source>
</reference>
<feature type="region of interest" description="Disordered" evidence="4">
    <location>
        <begin position="1"/>
        <end position="30"/>
    </location>
</feature>